<keyword evidence="3" id="KW-1185">Reference proteome</keyword>
<protein>
    <recommendedName>
        <fullName evidence="4">G-protein coupled receptors family 1 profile domain-containing protein</fullName>
    </recommendedName>
</protein>
<reference evidence="3" key="1">
    <citation type="submission" date="2024-06" db="EMBL/GenBank/DDBJ databases">
        <title>Radixoralia hellwigii gen. nov., sp nov., isolated from a root canal in the human oral cavity.</title>
        <authorList>
            <person name="Bartsch S."/>
            <person name="Wittmer A."/>
            <person name="Schulz A.-K."/>
            <person name="Neumann-Schaal M."/>
            <person name="Wolf J."/>
            <person name="Gronow S."/>
            <person name="Tennert C."/>
            <person name="Haecker G."/>
            <person name="Cieplik F."/>
            <person name="Al-Ahmad A."/>
        </authorList>
    </citation>
    <scope>NUCLEOTIDE SEQUENCE [LARGE SCALE GENOMIC DNA]</scope>
    <source>
        <strain evidence="3">Wk13</strain>
    </source>
</reference>
<feature type="transmembrane region" description="Helical" evidence="1">
    <location>
        <begin position="6"/>
        <end position="26"/>
    </location>
</feature>
<dbReference type="Proteomes" id="UP001574673">
    <property type="component" value="Unassembled WGS sequence"/>
</dbReference>
<comment type="caution">
    <text evidence="2">The sequence shown here is derived from an EMBL/GenBank/DDBJ whole genome shotgun (WGS) entry which is preliminary data.</text>
</comment>
<organism evidence="2 3">
    <name type="scientific">Dentiradicibacter hellwigii</name>
    <dbReference type="NCBI Taxonomy" id="3149053"/>
    <lineage>
        <taxon>Bacteria</taxon>
        <taxon>Pseudomonadati</taxon>
        <taxon>Pseudomonadota</taxon>
        <taxon>Betaproteobacteria</taxon>
        <taxon>Rhodocyclales</taxon>
        <taxon>Rhodocyclaceae</taxon>
        <taxon>Dentiradicibacter</taxon>
    </lineage>
</organism>
<keyword evidence="1" id="KW-0472">Membrane</keyword>
<gene>
    <name evidence="2" type="ORF">ABCS64_03965</name>
</gene>
<proteinExistence type="predicted"/>
<dbReference type="EMBL" id="JBEUWX010000002">
    <property type="protein sequence ID" value="MFA9949490.1"/>
    <property type="molecule type" value="Genomic_DNA"/>
</dbReference>
<feature type="transmembrane region" description="Helical" evidence="1">
    <location>
        <begin position="76"/>
        <end position="101"/>
    </location>
</feature>
<sequence>MGLAILMIYIPTFLVTSIVSIFIGRLIVKIIRRAKTEETIENKKKIAYIIGTTTVILTISIAWWCTKIDWDGIGFITIPITISLFLPPIIGLLITLTALVLRTTGFKNQAYFLFYIASSAFQTTVIIPIFCAITYAFYNAINDILHSIMTTS</sequence>
<accession>A0ABV4UE42</accession>
<keyword evidence="1" id="KW-1133">Transmembrane helix</keyword>
<evidence type="ECO:0008006" key="4">
    <source>
        <dbReference type="Google" id="ProtNLM"/>
    </source>
</evidence>
<evidence type="ECO:0000313" key="3">
    <source>
        <dbReference type="Proteomes" id="UP001574673"/>
    </source>
</evidence>
<evidence type="ECO:0000313" key="2">
    <source>
        <dbReference type="EMBL" id="MFA9949490.1"/>
    </source>
</evidence>
<evidence type="ECO:0000256" key="1">
    <source>
        <dbReference type="SAM" id="Phobius"/>
    </source>
</evidence>
<feature type="transmembrane region" description="Helical" evidence="1">
    <location>
        <begin position="46"/>
        <end position="64"/>
    </location>
</feature>
<name>A0ABV4UE42_9RHOO</name>
<keyword evidence="1" id="KW-0812">Transmembrane</keyword>
<feature type="transmembrane region" description="Helical" evidence="1">
    <location>
        <begin position="113"/>
        <end position="138"/>
    </location>
</feature>